<protein>
    <recommendedName>
        <fullName evidence="2">HTH IS21-type domain-containing protein</fullName>
    </recommendedName>
</protein>
<comment type="caution">
    <text evidence="1">The sequence shown here is derived from an EMBL/GenBank/DDBJ whole genome shotgun (WGS) entry which is preliminary data.</text>
</comment>
<dbReference type="PANTHER" id="PTHR35004">
    <property type="entry name" value="TRANSPOSASE RV3428C-RELATED"/>
    <property type="match status" value="1"/>
</dbReference>
<organism evidence="1">
    <name type="scientific">marine sediment metagenome</name>
    <dbReference type="NCBI Taxonomy" id="412755"/>
    <lineage>
        <taxon>unclassified sequences</taxon>
        <taxon>metagenomes</taxon>
        <taxon>ecological metagenomes</taxon>
    </lineage>
</organism>
<dbReference type="PANTHER" id="PTHR35004:SF7">
    <property type="entry name" value="INTEGRASE PROTEIN"/>
    <property type="match status" value="1"/>
</dbReference>
<proteinExistence type="predicted"/>
<reference evidence="1" key="1">
    <citation type="journal article" date="2015" name="Nature">
        <title>Complex archaea that bridge the gap between prokaryotes and eukaryotes.</title>
        <authorList>
            <person name="Spang A."/>
            <person name="Saw J.H."/>
            <person name="Jorgensen S.L."/>
            <person name="Zaremba-Niedzwiedzka K."/>
            <person name="Martijn J."/>
            <person name="Lind A.E."/>
            <person name="van Eijk R."/>
            <person name="Schleper C."/>
            <person name="Guy L."/>
            <person name="Ettema T.J."/>
        </authorList>
    </citation>
    <scope>NUCLEOTIDE SEQUENCE</scope>
</reference>
<dbReference type="EMBL" id="LAZR01029593">
    <property type="protein sequence ID" value="KKL59129.1"/>
    <property type="molecule type" value="Genomic_DNA"/>
</dbReference>
<accession>A0A0F9DBT8</accession>
<gene>
    <name evidence="1" type="ORF">LCGC14_2218430</name>
</gene>
<evidence type="ECO:0008006" key="2">
    <source>
        <dbReference type="Google" id="ProtNLM"/>
    </source>
</evidence>
<name>A0A0F9DBT8_9ZZZZ</name>
<evidence type="ECO:0000313" key="1">
    <source>
        <dbReference type="EMBL" id="KKL59129.1"/>
    </source>
</evidence>
<sequence length="210" mass="24184">MLNVDQKEQIRRAFFIEGKSIRQIARERHHDRRTVRAAIRDAGPSRYKLTQPRPRPVLGPFVAIIDEWLAGDQFSPPKQRHTGRRIYHRLVEEKSYTGGESTVRDYVRQHRARPRPVFIPLSYEPGEDAQADFGEAMVIMKGRPLTVQLFVGRLCFSKIPFLTASPNQQQEALFEGHDKAFDFFGGVPHTVCQRNAYVDDCDTRSICICD</sequence>
<dbReference type="AlphaFoldDB" id="A0A0F9DBT8"/>
<dbReference type="NCBIfam" id="NF033546">
    <property type="entry name" value="transpos_IS21"/>
    <property type="match status" value="1"/>
</dbReference>